<protein>
    <submittedName>
        <fullName evidence="7">Sulfite dehydrogenase (Cytochrome) subunit SorA apoprotein</fullName>
    </submittedName>
</protein>
<sequence length="415" mass="45027">MEHDQAAEAHDATRRRLLKALGVAGASALAGAPAFSALAAGTQVTLPFDNGERDLLSFPQKRPMIVLTSRPPQLETPFSVFNQGLITPNDAFFVRYHWAALPTSIDPQAYRLKVGGKVGTPLELSLDEIKKLADPLEVVAVNQCSGNSRGHFQPRVNGGQLSNGAMGNARWTGVPLKALLDKAGVQAAARQVTFNGMDKPPLGNGPDFVKALDLDHALDGEVMLAWAMNGEDLPLLNGYPLRLVVPGYYGTYWVKHLDNIEVIDGEFDGFWMSKAYRIPDNACGCVPPGTAPEKTVPINRFSIRSFITSLQDGAQVPVGRATQVRGIAFDGGYGITEVEFSADDGASWQKAQLGKDLGRYSFREWTASFTPPRQGDYALKVRALNRIGQQQPLQAQWNPAGYLRNVVETTRVVAA</sequence>
<dbReference type="EMBL" id="FNNU01000002">
    <property type="protein sequence ID" value="SDW95054.1"/>
    <property type="molecule type" value="Genomic_DNA"/>
</dbReference>
<evidence type="ECO:0000256" key="2">
    <source>
        <dbReference type="ARBA" id="ARBA00022505"/>
    </source>
</evidence>
<comment type="cofactor">
    <cofactor evidence="1">
        <name>Mo-molybdopterin</name>
        <dbReference type="ChEBI" id="CHEBI:71302"/>
    </cofactor>
</comment>
<feature type="domain" description="Moybdenum cofactor oxidoreductase dimerisation" evidence="6">
    <location>
        <begin position="298"/>
        <end position="406"/>
    </location>
</feature>
<dbReference type="Proteomes" id="UP000243778">
    <property type="component" value="Unassembled WGS sequence"/>
</dbReference>
<dbReference type="FunFam" id="3.90.420.10:FF:000007">
    <property type="entry name" value="Sulfite:cytochrome c oxidoreductase subunit A"/>
    <property type="match status" value="1"/>
</dbReference>
<dbReference type="InterPro" id="IPR036374">
    <property type="entry name" value="OxRdtase_Mopterin-bd_sf"/>
</dbReference>
<evidence type="ECO:0000256" key="3">
    <source>
        <dbReference type="ARBA" id="ARBA00022723"/>
    </source>
</evidence>
<evidence type="ECO:0000256" key="4">
    <source>
        <dbReference type="ARBA" id="ARBA00023002"/>
    </source>
</evidence>
<reference evidence="8" key="1">
    <citation type="submission" date="2016-10" db="EMBL/GenBank/DDBJ databases">
        <authorList>
            <person name="Varghese N."/>
            <person name="Submissions S."/>
        </authorList>
    </citation>
    <scope>NUCLEOTIDE SEQUENCE [LARGE SCALE GENOMIC DNA]</scope>
    <source>
        <strain evidence="8">NRRL B-59562</strain>
    </source>
</reference>
<keyword evidence="3" id="KW-0479">Metal-binding</keyword>
<dbReference type="InterPro" id="IPR005066">
    <property type="entry name" value="MoCF_OxRdtse_dimer"/>
</dbReference>
<dbReference type="GO" id="GO:0008482">
    <property type="term" value="F:sulfite oxidase activity"/>
    <property type="evidence" value="ECO:0007669"/>
    <property type="project" value="TreeGrafter"/>
</dbReference>
<dbReference type="SUPFAM" id="SSF56524">
    <property type="entry name" value="Oxidoreductase molybdopterin-binding domain"/>
    <property type="match status" value="1"/>
</dbReference>
<dbReference type="STRING" id="1007099.SAMN05216287_1991"/>
<dbReference type="PANTHER" id="PTHR19372">
    <property type="entry name" value="SULFITE REDUCTASE"/>
    <property type="match status" value="1"/>
</dbReference>
<keyword evidence="4" id="KW-0560">Oxidoreductase</keyword>
<dbReference type="OrthoDB" id="9795587at2"/>
<dbReference type="SUPFAM" id="SSF81296">
    <property type="entry name" value="E set domains"/>
    <property type="match status" value="1"/>
</dbReference>
<name>A0A1H2XRE4_9PSED</name>
<organism evidence="7 8">
    <name type="scientific">Pseudomonas kuykendallii</name>
    <dbReference type="NCBI Taxonomy" id="1007099"/>
    <lineage>
        <taxon>Bacteria</taxon>
        <taxon>Pseudomonadati</taxon>
        <taxon>Pseudomonadota</taxon>
        <taxon>Gammaproteobacteria</taxon>
        <taxon>Pseudomonadales</taxon>
        <taxon>Pseudomonadaceae</taxon>
        <taxon>Pseudomonas</taxon>
    </lineage>
</organism>
<keyword evidence="8" id="KW-1185">Reference proteome</keyword>
<dbReference type="AlphaFoldDB" id="A0A1H2XRE4"/>
<dbReference type="Gene3D" id="3.90.420.10">
    <property type="entry name" value="Oxidoreductase, molybdopterin-binding domain"/>
    <property type="match status" value="1"/>
</dbReference>
<dbReference type="InterPro" id="IPR006311">
    <property type="entry name" value="TAT_signal"/>
</dbReference>
<keyword evidence="2" id="KW-0500">Molybdenum</keyword>
<evidence type="ECO:0000313" key="8">
    <source>
        <dbReference type="Proteomes" id="UP000243778"/>
    </source>
</evidence>
<evidence type="ECO:0000256" key="1">
    <source>
        <dbReference type="ARBA" id="ARBA00001924"/>
    </source>
</evidence>
<dbReference type="GO" id="GO:0043546">
    <property type="term" value="F:molybdopterin cofactor binding"/>
    <property type="evidence" value="ECO:0007669"/>
    <property type="project" value="TreeGrafter"/>
</dbReference>
<dbReference type="Pfam" id="PF00174">
    <property type="entry name" value="Oxidored_molyb"/>
    <property type="match status" value="1"/>
</dbReference>
<evidence type="ECO:0000259" key="6">
    <source>
        <dbReference type="Pfam" id="PF03404"/>
    </source>
</evidence>
<dbReference type="PROSITE" id="PS51318">
    <property type="entry name" value="TAT"/>
    <property type="match status" value="1"/>
</dbReference>
<dbReference type="PRINTS" id="PR00407">
    <property type="entry name" value="EUMOPTERIN"/>
</dbReference>
<feature type="domain" description="Oxidoreductase molybdopterin-binding" evidence="5">
    <location>
        <begin position="101"/>
        <end position="271"/>
    </location>
</feature>
<dbReference type="GO" id="GO:0020037">
    <property type="term" value="F:heme binding"/>
    <property type="evidence" value="ECO:0007669"/>
    <property type="project" value="TreeGrafter"/>
</dbReference>
<dbReference type="GO" id="GO:0030151">
    <property type="term" value="F:molybdenum ion binding"/>
    <property type="evidence" value="ECO:0007669"/>
    <property type="project" value="InterPro"/>
</dbReference>
<dbReference type="InterPro" id="IPR014756">
    <property type="entry name" value="Ig_E-set"/>
</dbReference>
<dbReference type="InterPro" id="IPR008335">
    <property type="entry name" value="Mopterin_OxRdtase_euk"/>
</dbReference>
<dbReference type="Pfam" id="PF03404">
    <property type="entry name" value="Mo-co_dimer"/>
    <property type="match status" value="1"/>
</dbReference>
<dbReference type="PANTHER" id="PTHR19372:SF7">
    <property type="entry name" value="SULFITE OXIDASE, MITOCHONDRIAL"/>
    <property type="match status" value="1"/>
</dbReference>
<accession>A0A1H2XRE4</accession>
<dbReference type="Gene3D" id="2.60.40.650">
    <property type="match status" value="1"/>
</dbReference>
<evidence type="ECO:0000259" key="5">
    <source>
        <dbReference type="Pfam" id="PF00174"/>
    </source>
</evidence>
<evidence type="ECO:0000313" key="7">
    <source>
        <dbReference type="EMBL" id="SDW95054.1"/>
    </source>
</evidence>
<dbReference type="RefSeq" id="WP_090227216.1">
    <property type="nucleotide sequence ID" value="NZ_FNNU01000002.1"/>
</dbReference>
<dbReference type="GO" id="GO:0006790">
    <property type="term" value="P:sulfur compound metabolic process"/>
    <property type="evidence" value="ECO:0007669"/>
    <property type="project" value="TreeGrafter"/>
</dbReference>
<proteinExistence type="predicted"/>
<dbReference type="InterPro" id="IPR000572">
    <property type="entry name" value="OxRdtase_Mopterin-bd_dom"/>
</dbReference>
<gene>
    <name evidence="7" type="ORF">SAMN05216287_1991</name>
</gene>